<proteinExistence type="predicted"/>
<evidence type="ECO:0000313" key="2">
    <source>
        <dbReference type="Proteomes" id="UP000037267"/>
    </source>
</evidence>
<dbReference type="AlphaFoldDB" id="A0A0L0W9S7"/>
<dbReference type="OrthoDB" id="1653343at2"/>
<comment type="caution">
    <text evidence="1">The sequence shown here is derived from an EMBL/GenBank/DDBJ whole genome shotgun (WGS) entry which is preliminary data.</text>
</comment>
<accession>A0A0L0W9S7</accession>
<dbReference type="Proteomes" id="UP000037267">
    <property type="component" value="Unassembled WGS sequence"/>
</dbReference>
<dbReference type="STRING" id="1503.CLPU_10c01100"/>
<dbReference type="RefSeq" id="WP_050355702.1">
    <property type="nucleotide sequence ID" value="NZ_LGSS01000010.1"/>
</dbReference>
<dbReference type="EMBL" id="LGSS01000010">
    <property type="protein sequence ID" value="KNF08055.1"/>
    <property type="molecule type" value="Genomic_DNA"/>
</dbReference>
<sequence length="169" mass="19560">MFIGDFTGDKINDLFISASIAGNGGIINNRIVKLSEKKPKIIFSEKENEGIKIQGDYLDNFRVKLYTNTNKQFEIDLSFNENTYIKNKIYDNNGKLLKQVKTWSDSFQNLKPVDYDGDGIYELVGNQSIFETSHVDKISHLNSLWKYESNKWQPKEIEYSSFLIKQPIS</sequence>
<gene>
    <name evidence="1" type="ORF">CLPU_10c01100</name>
</gene>
<keyword evidence="2" id="KW-1185">Reference proteome</keyword>
<dbReference type="InterPro" id="IPR028994">
    <property type="entry name" value="Integrin_alpha_N"/>
</dbReference>
<dbReference type="SUPFAM" id="SSF69318">
    <property type="entry name" value="Integrin alpha N-terminal domain"/>
    <property type="match status" value="1"/>
</dbReference>
<reference evidence="2" key="1">
    <citation type="submission" date="2015-07" db="EMBL/GenBank/DDBJ databases">
        <title>Draft genome sequence of the purine-degrading Gottschalkia purinilyticum DSM 1384 (formerly Clostridium purinilyticum).</title>
        <authorList>
            <person name="Poehlein A."/>
            <person name="Schiel-Bengelsdorf B."/>
            <person name="Bengelsdorf F.R."/>
            <person name="Daniel R."/>
            <person name="Duerre P."/>
        </authorList>
    </citation>
    <scope>NUCLEOTIDE SEQUENCE [LARGE SCALE GENOMIC DNA]</scope>
    <source>
        <strain evidence="2">DSM 1384</strain>
    </source>
</reference>
<name>A0A0L0W9S7_GOTPU</name>
<organism evidence="1 2">
    <name type="scientific">Gottschalkia purinilytica</name>
    <name type="common">Clostridium purinilyticum</name>
    <dbReference type="NCBI Taxonomy" id="1503"/>
    <lineage>
        <taxon>Bacteria</taxon>
        <taxon>Bacillati</taxon>
        <taxon>Bacillota</taxon>
        <taxon>Tissierellia</taxon>
        <taxon>Tissierellales</taxon>
        <taxon>Gottschalkiaceae</taxon>
        <taxon>Gottschalkia</taxon>
    </lineage>
</organism>
<evidence type="ECO:0000313" key="1">
    <source>
        <dbReference type="EMBL" id="KNF08055.1"/>
    </source>
</evidence>
<evidence type="ECO:0008006" key="3">
    <source>
        <dbReference type="Google" id="ProtNLM"/>
    </source>
</evidence>
<protein>
    <recommendedName>
        <fullName evidence="3">VCBS repeat-containing protein</fullName>
    </recommendedName>
</protein>